<dbReference type="Pfam" id="PF03693">
    <property type="entry name" value="ParD_antitoxin"/>
    <property type="match status" value="1"/>
</dbReference>
<evidence type="ECO:0000313" key="3">
    <source>
        <dbReference type="Proteomes" id="UP000244152"/>
    </source>
</evidence>
<reference evidence="2 3" key="1">
    <citation type="submission" date="2018-04" db="EMBL/GenBank/DDBJ databases">
        <title>Active sludge and wastewater microbial communities from Klosterneuburg, Austria.</title>
        <authorList>
            <person name="Wagner M."/>
        </authorList>
    </citation>
    <scope>NUCLEOTIDE SEQUENCE [LARGE SCALE GENOMIC DNA]</scope>
    <source>
        <strain evidence="2 3">Nl12</strain>
    </source>
</reference>
<gene>
    <name evidence="2" type="ORF">C8R21_102157</name>
</gene>
<protein>
    <submittedName>
        <fullName evidence="2">Antitoxin ParD1/3/4</fullName>
    </submittedName>
</protein>
<dbReference type="Proteomes" id="UP000244152">
    <property type="component" value="Unassembled WGS sequence"/>
</dbReference>
<dbReference type="InterPro" id="IPR010985">
    <property type="entry name" value="Ribbon_hlx_hlx"/>
</dbReference>
<organism evidence="2 3">
    <name type="scientific">Nitrosospira multiformis</name>
    <dbReference type="NCBI Taxonomy" id="1231"/>
    <lineage>
        <taxon>Bacteria</taxon>
        <taxon>Pseudomonadati</taxon>
        <taxon>Pseudomonadota</taxon>
        <taxon>Betaproteobacteria</taxon>
        <taxon>Nitrosomonadales</taxon>
        <taxon>Nitrosomonadaceae</taxon>
        <taxon>Nitrosospira</taxon>
    </lineage>
</organism>
<comment type="caution">
    <text evidence="2">The sequence shown here is derived from an EMBL/GenBank/DDBJ whole genome shotgun (WGS) entry which is preliminary data.</text>
</comment>
<keyword evidence="1" id="KW-1277">Toxin-antitoxin system</keyword>
<sequence>MHIELADVDEKYIKDSVRKGYYRSEAEAVRDAVRKMREQDEAKRMKLLDALQLGMDDIEAGQVTPYTPDFLDQCETRARQNIAAGRKPSPDVTP</sequence>
<dbReference type="SUPFAM" id="SSF47598">
    <property type="entry name" value="Ribbon-helix-helix"/>
    <property type="match status" value="1"/>
</dbReference>
<dbReference type="AlphaFoldDB" id="A0A2T5IH45"/>
<dbReference type="RefSeq" id="WP_107761207.1">
    <property type="nucleotide sequence ID" value="NZ_QAOK01000002.1"/>
</dbReference>
<accession>A0A2T5IH45</accession>
<dbReference type="InterPro" id="IPR022789">
    <property type="entry name" value="ParD"/>
</dbReference>
<proteinExistence type="predicted"/>
<evidence type="ECO:0000313" key="2">
    <source>
        <dbReference type="EMBL" id="PTQ83154.1"/>
    </source>
</evidence>
<name>A0A2T5IH45_9PROT</name>
<dbReference type="InterPro" id="IPR038296">
    <property type="entry name" value="ParD_sf"/>
</dbReference>
<dbReference type="EMBL" id="QAOK01000002">
    <property type="protein sequence ID" value="PTQ83154.1"/>
    <property type="molecule type" value="Genomic_DNA"/>
</dbReference>
<dbReference type="Gene3D" id="6.10.10.120">
    <property type="entry name" value="Antitoxin ParD1-like"/>
    <property type="match status" value="1"/>
</dbReference>
<evidence type="ECO:0000256" key="1">
    <source>
        <dbReference type="ARBA" id="ARBA00022649"/>
    </source>
</evidence>
<dbReference type="GO" id="GO:0006355">
    <property type="term" value="P:regulation of DNA-templated transcription"/>
    <property type="evidence" value="ECO:0007669"/>
    <property type="project" value="InterPro"/>
</dbReference>